<dbReference type="KEGG" id="pno:SNOG_16135"/>
<dbReference type="Proteomes" id="UP000663193">
    <property type="component" value="Chromosome 17"/>
</dbReference>
<organism evidence="1 2">
    <name type="scientific">Phaeosphaeria nodorum (strain SN15 / ATCC MYA-4574 / FGSC 10173)</name>
    <name type="common">Glume blotch fungus</name>
    <name type="synonym">Parastagonospora nodorum</name>
    <dbReference type="NCBI Taxonomy" id="321614"/>
    <lineage>
        <taxon>Eukaryota</taxon>
        <taxon>Fungi</taxon>
        <taxon>Dikarya</taxon>
        <taxon>Ascomycota</taxon>
        <taxon>Pezizomycotina</taxon>
        <taxon>Dothideomycetes</taxon>
        <taxon>Pleosporomycetidae</taxon>
        <taxon>Pleosporales</taxon>
        <taxon>Pleosporineae</taxon>
        <taxon>Phaeosphaeriaceae</taxon>
        <taxon>Parastagonospora</taxon>
    </lineage>
</organism>
<evidence type="ECO:0000313" key="1">
    <source>
        <dbReference type="EMBL" id="QRD04338.1"/>
    </source>
</evidence>
<accession>A0A7U2I8E1</accession>
<protein>
    <submittedName>
        <fullName evidence="1">Uncharacterized protein</fullName>
    </submittedName>
</protein>
<proteinExistence type="predicted"/>
<keyword evidence="2" id="KW-1185">Reference proteome</keyword>
<sequence>MGRLNRFRKSAEVWNPLGHLLADDFLPLADELLLVDDLPPLAGAVFPHDDDDMIALTDDLVPFVDVLLPGPEVVSSGVEASRLILEGGMSMNGIPLDFPVRAWDPFVQADSLPPANA</sequence>
<dbReference type="RefSeq" id="XP_001806262.1">
    <property type="nucleotide sequence ID" value="XM_001806210.1"/>
</dbReference>
<dbReference type="AlphaFoldDB" id="A0A7U2I8E1"/>
<evidence type="ECO:0000313" key="2">
    <source>
        <dbReference type="Proteomes" id="UP000663193"/>
    </source>
</evidence>
<reference evidence="2" key="1">
    <citation type="journal article" date="2021" name="BMC Genomics">
        <title>Chromosome-level genome assembly and manually-curated proteome of model necrotroph Parastagonospora nodorum Sn15 reveals a genome-wide trove of candidate effector homologs, and redundancy of virulence-related functions within an accessory chromosome.</title>
        <authorList>
            <person name="Bertazzoni S."/>
            <person name="Jones D.A.B."/>
            <person name="Phan H.T."/>
            <person name="Tan K.-C."/>
            <person name="Hane J.K."/>
        </authorList>
    </citation>
    <scope>NUCLEOTIDE SEQUENCE [LARGE SCALE GENOMIC DNA]</scope>
    <source>
        <strain evidence="2">SN15 / ATCC MYA-4574 / FGSC 10173)</strain>
    </source>
</reference>
<dbReference type="VEuPathDB" id="FungiDB:JI435_161350"/>
<name>A0A7U2I8E1_PHANO</name>
<gene>
    <name evidence="1" type="ORF">JI435_161350</name>
</gene>
<dbReference type="EMBL" id="CP069039">
    <property type="protein sequence ID" value="QRD04338.1"/>
    <property type="molecule type" value="Genomic_DNA"/>
</dbReference>